<evidence type="ECO:0000313" key="3">
    <source>
        <dbReference type="Proteomes" id="UP000242857"/>
    </source>
</evidence>
<reference evidence="3" key="1">
    <citation type="submission" date="2016-11" db="EMBL/GenBank/DDBJ databases">
        <authorList>
            <person name="Varghese N."/>
            <person name="Submissions S."/>
        </authorList>
    </citation>
    <scope>NUCLEOTIDE SEQUENCE [LARGE SCALE GENOMIC DNA]</scope>
    <source>
        <strain evidence="3">DSM 14834</strain>
    </source>
</reference>
<protein>
    <submittedName>
        <fullName evidence="2">Uncharacterized protein</fullName>
    </submittedName>
</protein>
<dbReference type="RefSeq" id="WP_143148924.1">
    <property type="nucleotide sequence ID" value="NZ_FQUK01000051.1"/>
</dbReference>
<organism evidence="2 3">
    <name type="scientific">Thermomonas hydrothermalis</name>
    <dbReference type="NCBI Taxonomy" id="213588"/>
    <lineage>
        <taxon>Bacteria</taxon>
        <taxon>Pseudomonadati</taxon>
        <taxon>Pseudomonadota</taxon>
        <taxon>Gammaproteobacteria</taxon>
        <taxon>Lysobacterales</taxon>
        <taxon>Lysobacteraceae</taxon>
        <taxon>Thermomonas</taxon>
    </lineage>
</organism>
<dbReference type="EMBL" id="FQUK01000051">
    <property type="protein sequence ID" value="SHF27734.1"/>
    <property type="molecule type" value="Genomic_DNA"/>
</dbReference>
<feature type="region of interest" description="Disordered" evidence="1">
    <location>
        <begin position="97"/>
        <end position="116"/>
    </location>
</feature>
<sequence length="116" mass="12663">MRFDPGFAAHVQRVQRAEQRLVVREQRARQHWQQCWQTWRSAWTPGRILVVGVVAGIVAGRVRPLQGLVAGSSGLVSLLKAVAPMLTLLEQAVAAWQPTPPAQAPDEAAAPDPDRG</sequence>
<proteinExistence type="predicted"/>
<dbReference type="AlphaFoldDB" id="A0A1M5AC68"/>
<accession>A0A1M5AC68</accession>
<keyword evidence="3" id="KW-1185">Reference proteome</keyword>
<dbReference type="OrthoDB" id="6027991at2"/>
<evidence type="ECO:0000256" key="1">
    <source>
        <dbReference type="SAM" id="MobiDB-lite"/>
    </source>
</evidence>
<gene>
    <name evidence="2" type="ORF">SAMN02745204_02168</name>
</gene>
<dbReference type="STRING" id="213588.SAMN02745204_02168"/>
<dbReference type="Proteomes" id="UP000242857">
    <property type="component" value="Unassembled WGS sequence"/>
</dbReference>
<name>A0A1M5AC68_9GAMM</name>
<feature type="compositionally biased region" description="Low complexity" evidence="1">
    <location>
        <begin position="104"/>
        <end position="116"/>
    </location>
</feature>
<evidence type="ECO:0000313" key="2">
    <source>
        <dbReference type="EMBL" id="SHF27734.1"/>
    </source>
</evidence>